<gene>
    <name evidence="2" type="ORF">HMPREF9451_00353</name>
</gene>
<evidence type="ECO:0000313" key="2">
    <source>
        <dbReference type="EMBL" id="EJZ84749.1"/>
    </source>
</evidence>
<name>K0YYM1_9ACTN</name>
<dbReference type="InParanoid" id="K0YYM1"/>
<dbReference type="OrthoDB" id="3171138at2"/>
<keyword evidence="1" id="KW-1133">Transmembrane helix</keyword>
<reference evidence="2 3" key="1">
    <citation type="submission" date="2012-08" db="EMBL/GenBank/DDBJ databases">
        <title>The Genome Sequence of Slackia piriformis YIT 12062.</title>
        <authorList>
            <consortium name="The Broad Institute Genome Sequencing Platform"/>
            <person name="Earl A."/>
            <person name="Ward D."/>
            <person name="Feldgarden M."/>
            <person name="Gevers D."/>
            <person name="Morotomi M."/>
            <person name="Walker B."/>
            <person name="Young S.K."/>
            <person name="Zeng Q."/>
            <person name="Gargeya S."/>
            <person name="Fitzgerald M."/>
            <person name="Haas B."/>
            <person name="Abouelleil A."/>
            <person name="Alvarado L."/>
            <person name="Arachchi H.M."/>
            <person name="Berlin A.M."/>
            <person name="Chapman S.B."/>
            <person name="Goldberg J."/>
            <person name="Griggs A."/>
            <person name="Gujja S."/>
            <person name="Hansen M."/>
            <person name="Howarth C."/>
            <person name="Imamovic A."/>
            <person name="Larimer J."/>
            <person name="McCowen C."/>
            <person name="Montmayeur A."/>
            <person name="Murphy C."/>
            <person name="Neiman D."/>
            <person name="Pearson M."/>
            <person name="Priest M."/>
            <person name="Roberts A."/>
            <person name="Saif S."/>
            <person name="Shea T."/>
            <person name="Sisk P."/>
            <person name="Sykes S."/>
            <person name="Wortman J."/>
            <person name="Nusbaum C."/>
            <person name="Birren B."/>
        </authorList>
    </citation>
    <scope>NUCLEOTIDE SEQUENCE [LARGE SCALE GENOMIC DNA]</scope>
    <source>
        <strain evidence="2 3">YIT 12062</strain>
    </source>
</reference>
<keyword evidence="1" id="KW-0472">Membrane</keyword>
<protein>
    <submittedName>
        <fullName evidence="2">Uncharacterized protein</fullName>
    </submittedName>
</protein>
<keyword evidence="3" id="KW-1185">Reference proteome</keyword>
<dbReference type="EMBL" id="ADMD01000001">
    <property type="protein sequence ID" value="EJZ84749.1"/>
    <property type="molecule type" value="Genomic_DNA"/>
</dbReference>
<evidence type="ECO:0000313" key="3">
    <source>
        <dbReference type="Proteomes" id="UP000006069"/>
    </source>
</evidence>
<organism evidence="2 3">
    <name type="scientific">Slackia piriformis YIT 12062</name>
    <dbReference type="NCBI Taxonomy" id="742818"/>
    <lineage>
        <taxon>Bacteria</taxon>
        <taxon>Bacillati</taxon>
        <taxon>Actinomycetota</taxon>
        <taxon>Coriobacteriia</taxon>
        <taxon>Eggerthellales</taxon>
        <taxon>Eggerthellaceae</taxon>
        <taxon>Slackia</taxon>
    </lineage>
</organism>
<evidence type="ECO:0000256" key="1">
    <source>
        <dbReference type="SAM" id="Phobius"/>
    </source>
</evidence>
<dbReference type="RefSeq" id="WP_009138589.1">
    <property type="nucleotide sequence ID" value="NZ_JH815198.1"/>
</dbReference>
<feature type="transmembrane region" description="Helical" evidence="1">
    <location>
        <begin position="22"/>
        <end position="41"/>
    </location>
</feature>
<proteinExistence type="predicted"/>
<dbReference type="HOGENOM" id="CLU_2059870_0_0_11"/>
<accession>K0YYM1</accession>
<dbReference type="AlphaFoldDB" id="K0YYM1"/>
<keyword evidence="1" id="KW-0812">Transmembrane</keyword>
<dbReference type="PATRIC" id="fig|742818.3.peg.392"/>
<dbReference type="Proteomes" id="UP000006069">
    <property type="component" value="Unassembled WGS sequence"/>
</dbReference>
<comment type="caution">
    <text evidence="2">The sequence shown here is derived from an EMBL/GenBank/DDBJ whole genome shotgun (WGS) entry which is preliminary data.</text>
</comment>
<sequence length="119" mass="13019">MPVLAMGIMAFMSSAGFGDADFAPSIFAVACSLVLAVVLVFDRGNIMERGRLNPSITYPRAETLYFARQCEEAIRRYGLSSREAEILSLVVRGRQEMIDAIEQIEVAVSEEAGGSHNCR</sequence>